<dbReference type="InterPro" id="IPR050266">
    <property type="entry name" value="AB_hydrolase_sf"/>
</dbReference>
<evidence type="ECO:0000313" key="2">
    <source>
        <dbReference type="EMBL" id="MBJ6372242.1"/>
    </source>
</evidence>
<name>A0A8J7IJ98_9RHOB</name>
<sequence>MLAPQPLFQRSFGHGARKLLALHCTIAHSGAWRGVATALDNAVTMVAPDMLSHGRSPDWDRQGDFHDRITEAVLPLLSEPMDVIGHSFGATVALRLAIEHPGLVRSLTMVEPVLFAVALQDDPQAVERHIAAAAPVWEALDSGDAELAARLFNRMWGGGGPRWPDLPDATRAAMTRGIHVVPACDAALFQDSAGLLNPVRLGKLSMPVQLLRGSASDPIIATINEGLARRIPGAESHVVDGAGHMLPISHPTETAAHLRTLFASTPA</sequence>
<dbReference type="SUPFAM" id="SSF53474">
    <property type="entry name" value="alpha/beta-Hydrolases"/>
    <property type="match status" value="1"/>
</dbReference>
<comment type="caution">
    <text evidence="2">The sequence shown here is derived from an EMBL/GenBank/DDBJ whole genome shotgun (WGS) entry which is preliminary data.</text>
</comment>
<dbReference type="PANTHER" id="PTHR43798:SF33">
    <property type="entry name" value="HYDROLASE, PUTATIVE (AFU_ORTHOLOGUE AFUA_2G14860)-RELATED"/>
    <property type="match status" value="1"/>
</dbReference>
<dbReference type="Pfam" id="PF12697">
    <property type="entry name" value="Abhydrolase_6"/>
    <property type="match status" value="1"/>
</dbReference>
<accession>A0A8J7IJ98</accession>
<dbReference type="Gene3D" id="3.40.50.1820">
    <property type="entry name" value="alpha/beta hydrolase"/>
    <property type="match status" value="1"/>
</dbReference>
<dbReference type="EMBL" id="JAELVR010000007">
    <property type="protein sequence ID" value="MBJ6372242.1"/>
    <property type="molecule type" value="Genomic_DNA"/>
</dbReference>
<dbReference type="RefSeq" id="WP_199025132.1">
    <property type="nucleotide sequence ID" value="NZ_JAELVR010000007.1"/>
</dbReference>
<keyword evidence="3" id="KW-1185">Reference proteome</keyword>
<feature type="domain" description="AB hydrolase-1" evidence="1">
    <location>
        <begin position="20"/>
        <end position="256"/>
    </location>
</feature>
<organism evidence="2 3">
    <name type="scientific">Sedimentitalea arenosa</name>
    <dbReference type="NCBI Taxonomy" id="2798803"/>
    <lineage>
        <taxon>Bacteria</taxon>
        <taxon>Pseudomonadati</taxon>
        <taxon>Pseudomonadota</taxon>
        <taxon>Alphaproteobacteria</taxon>
        <taxon>Rhodobacterales</taxon>
        <taxon>Paracoccaceae</taxon>
        <taxon>Sedimentitalea</taxon>
    </lineage>
</organism>
<evidence type="ECO:0000259" key="1">
    <source>
        <dbReference type="Pfam" id="PF12697"/>
    </source>
</evidence>
<dbReference type="Proteomes" id="UP000619079">
    <property type="component" value="Unassembled WGS sequence"/>
</dbReference>
<dbReference type="PRINTS" id="PR00111">
    <property type="entry name" value="ABHYDROLASE"/>
</dbReference>
<evidence type="ECO:0000313" key="3">
    <source>
        <dbReference type="Proteomes" id="UP000619079"/>
    </source>
</evidence>
<dbReference type="InterPro" id="IPR000073">
    <property type="entry name" value="AB_hydrolase_1"/>
</dbReference>
<dbReference type="PANTHER" id="PTHR43798">
    <property type="entry name" value="MONOACYLGLYCEROL LIPASE"/>
    <property type="match status" value="1"/>
</dbReference>
<keyword evidence="2" id="KW-0378">Hydrolase</keyword>
<protein>
    <submittedName>
        <fullName evidence="2">Alpha/beta hydrolase</fullName>
    </submittedName>
</protein>
<proteinExistence type="predicted"/>
<reference evidence="2" key="1">
    <citation type="submission" date="2020-12" db="EMBL/GenBank/DDBJ databases">
        <title>Sedimentitalea sp. nov., isolated from sand in Incheon.</title>
        <authorList>
            <person name="Kim W."/>
        </authorList>
    </citation>
    <scope>NUCLEOTIDE SEQUENCE</scope>
    <source>
        <strain evidence="2">CAU 1593</strain>
    </source>
</reference>
<gene>
    <name evidence="2" type="ORF">JF290_11955</name>
</gene>
<dbReference type="GO" id="GO:0016020">
    <property type="term" value="C:membrane"/>
    <property type="evidence" value="ECO:0007669"/>
    <property type="project" value="TreeGrafter"/>
</dbReference>
<dbReference type="GO" id="GO:0016787">
    <property type="term" value="F:hydrolase activity"/>
    <property type="evidence" value="ECO:0007669"/>
    <property type="project" value="UniProtKB-KW"/>
</dbReference>
<dbReference type="InterPro" id="IPR029058">
    <property type="entry name" value="AB_hydrolase_fold"/>
</dbReference>
<dbReference type="AlphaFoldDB" id="A0A8J7IJ98"/>